<evidence type="ECO:0000256" key="6">
    <source>
        <dbReference type="ARBA" id="ARBA00022833"/>
    </source>
</evidence>
<keyword evidence="8" id="KW-0482">Metalloprotease</keyword>
<dbReference type="GO" id="GO:0006508">
    <property type="term" value="P:proteolysis"/>
    <property type="evidence" value="ECO:0007669"/>
    <property type="project" value="UniProtKB-KW"/>
</dbReference>
<evidence type="ECO:0000256" key="4">
    <source>
        <dbReference type="ARBA" id="ARBA00022723"/>
    </source>
</evidence>
<dbReference type="InterPro" id="IPR010964">
    <property type="entry name" value="M20A_pepV-rel"/>
</dbReference>
<comment type="cofactor">
    <cofactor evidence="1">
        <name>Zn(2+)</name>
        <dbReference type="ChEBI" id="CHEBI:29105"/>
    </cofactor>
</comment>
<dbReference type="PANTHER" id="PTHR43808:SF31">
    <property type="entry name" value="N-ACETYL-L-CITRULLINE DEACETYLASE"/>
    <property type="match status" value="1"/>
</dbReference>
<dbReference type="SUPFAM" id="SSF53187">
    <property type="entry name" value="Zn-dependent exopeptidases"/>
    <property type="match status" value="1"/>
</dbReference>
<evidence type="ECO:0000256" key="1">
    <source>
        <dbReference type="ARBA" id="ARBA00001947"/>
    </source>
</evidence>
<reference evidence="10" key="2">
    <citation type="submission" date="2021-04" db="EMBL/GenBank/DDBJ databases">
        <authorList>
            <person name="Gilroy R."/>
        </authorList>
    </citation>
    <scope>NUCLEOTIDE SEQUENCE</scope>
    <source>
        <strain evidence="10">CHK199-9574</strain>
    </source>
</reference>
<dbReference type="EMBL" id="DXCO01000040">
    <property type="protein sequence ID" value="HIY78750.1"/>
    <property type="molecule type" value="Genomic_DNA"/>
</dbReference>
<gene>
    <name evidence="10" type="ORF">H9728_06860</name>
</gene>
<dbReference type="Pfam" id="PF07687">
    <property type="entry name" value="M20_dimer"/>
    <property type="match status" value="1"/>
</dbReference>
<evidence type="ECO:0000256" key="8">
    <source>
        <dbReference type="ARBA" id="ARBA00023049"/>
    </source>
</evidence>
<evidence type="ECO:0000256" key="3">
    <source>
        <dbReference type="ARBA" id="ARBA00022670"/>
    </source>
</evidence>
<dbReference type="GO" id="GO:0008777">
    <property type="term" value="F:acetylornithine deacetylase activity"/>
    <property type="evidence" value="ECO:0007669"/>
    <property type="project" value="TreeGrafter"/>
</dbReference>
<dbReference type="AlphaFoldDB" id="A0A9D2CGP5"/>
<dbReference type="NCBIfam" id="TIGR01887">
    <property type="entry name" value="dipeptidaselike"/>
    <property type="match status" value="1"/>
</dbReference>
<dbReference type="SUPFAM" id="SSF55031">
    <property type="entry name" value="Bacterial exopeptidase dimerisation domain"/>
    <property type="match status" value="1"/>
</dbReference>
<dbReference type="InterPro" id="IPR002933">
    <property type="entry name" value="Peptidase_M20"/>
</dbReference>
<keyword evidence="4" id="KW-0479">Metal-binding</keyword>
<dbReference type="GO" id="GO:0008270">
    <property type="term" value="F:zinc ion binding"/>
    <property type="evidence" value="ECO:0007669"/>
    <property type="project" value="InterPro"/>
</dbReference>
<dbReference type="GO" id="GO:0006526">
    <property type="term" value="P:L-arginine biosynthetic process"/>
    <property type="evidence" value="ECO:0007669"/>
    <property type="project" value="TreeGrafter"/>
</dbReference>
<dbReference type="PANTHER" id="PTHR43808">
    <property type="entry name" value="ACETYLORNITHINE DEACETYLASE"/>
    <property type="match status" value="1"/>
</dbReference>
<name>A0A9D2CGP5_9FIRM</name>
<keyword evidence="3" id="KW-0645">Protease</keyword>
<reference evidence="10" key="1">
    <citation type="journal article" date="2021" name="PeerJ">
        <title>Extensive microbial diversity within the chicken gut microbiome revealed by metagenomics and culture.</title>
        <authorList>
            <person name="Gilroy R."/>
            <person name="Ravi A."/>
            <person name="Getino M."/>
            <person name="Pursley I."/>
            <person name="Horton D.L."/>
            <person name="Alikhan N.F."/>
            <person name="Baker D."/>
            <person name="Gharbi K."/>
            <person name="Hall N."/>
            <person name="Watson M."/>
            <person name="Adriaenssens E.M."/>
            <person name="Foster-Nyarko E."/>
            <person name="Jarju S."/>
            <person name="Secka A."/>
            <person name="Antonio M."/>
            <person name="Oren A."/>
            <person name="Chaudhuri R.R."/>
            <person name="La Ragione R."/>
            <person name="Hildebrand F."/>
            <person name="Pallen M.J."/>
        </authorList>
    </citation>
    <scope>NUCLEOTIDE SEQUENCE</scope>
    <source>
        <strain evidence="10">CHK199-9574</strain>
    </source>
</reference>
<dbReference type="Pfam" id="PF01546">
    <property type="entry name" value="Peptidase_M20"/>
    <property type="match status" value="1"/>
</dbReference>
<comment type="caution">
    <text evidence="10">The sequence shown here is derived from an EMBL/GenBank/DDBJ whole genome shotgun (WGS) entry which is preliminary data.</text>
</comment>
<evidence type="ECO:0000259" key="9">
    <source>
        <dbReference type="Pfam" id="PF07687"/>
    </source>
</evidence>
<organism evidence="10 11">
    <name type="scientific">Candidatus Borkfalkia excrementavium</name>
    <dbReference type="NCBI Taxonomy" id="2838505"/>
    <lineage>
        <taxon>Bacteria</taxon>
        <taxon>Bacillati</taxon>
        <taxon>Bacillota</taxon>
        <taxon>Clostridia</taxon>
        <taxon>Christensenellales</taxon>
        <taxon>Christensenellaceae</taxon>
        <taxon>Candidatus Borkfalkia</taxon>
    </lineage>
</organism>
<evidence type="ECO:0000313" key="11">
    <source>
        <dbReference type="Proteomes" id="UP000824135"/>
    </source>
</evidence>
<dbReference type="PROSITE" id="PS00759">
    <property type="entry name" value="ARGE_DAPE_CPG2_2"/>
    <property type="match status" value="1"/>
</dbReference>
<evidence type="ECO:0000256" key="7">
    <source>
        <dbReference type="ARBA" id="ARBA00022997"/>
    </source>
</evidence>
<dbReference type="InterPro" id="IPR001261">
    <property type="entry name" value="ArgE/DapE_CS"/>
</dbReference>
<dbReference type="InterPro" id="IPR036264">
    <property type="entry name" value="Bact_exopeptidase_dim_dom"/>
</dbReference>
<proteinExistence type="inferred from homology"/>
<evidence type="ECO:0000256" key="5">
    <source>
        <dbReference type="ARBA" id="ARBA00022801"/>
    </source>
</evidence>
<comment type="similarity">
    <text evidence="2">Belongs to the peptidase M20A family.</text>
</comment>
<keyword evidence="5 10" id="KW-0378">Hydrolase</keyword>
<dbReference type="InterPro" id="IPR011650">
    <property type="entry name" value="Peptidase_M20_dimer"/>
</dbReference>
<dbReference type="EC" id="3.4.13.-" evidence="10"/>
<evidence type="ECO:0000256" key="2">
    <source>
        <dbReference type="ARBA" id="ARBA00006247"/>
    </source>
</evidence>
<dbReference type="Proteomes" id="UP000824135">
    <property type="component" value="Unassembled WGS sequence"/>
</dbReference>
<sequence>MQKYFDDTVRSIREIVRFDSSQSAPQKGMPFGKGAADCLAYFLDLADKMGFETYNYDNYAGEVLFGEGEDFAVLCHLDVVPAGSGWTHPPFGGEIADGKIYGRGTTDDKGPAVICLYCLKALKDEGFSPKKRIRLIVGCNEENGWACIDHYRKCARLPETGFSPDADFPVIYAEKGILQVRLSFPLQHPPFTRLYGGERANMVCEFAAAEGVPDETGKNPGEGLFFEGGKLTATGRSAHASTPDEGDNALKKLFAMLSENSDEIKNIYEILFEDRYGLKKLCDETGSLTLSPDIAEYEKGTLSVVCDIRYPATCKRSEVLGLIDKFGVKYELLHCQAPLYSDREGFLVSTLKEVWKEATGREDEPIAIGGGTYARALKNGAAFGPQFPGEESTIHCKDEYISLKNVEKLSEIYRLAIRKLTE</sequence>
<dbReference type="Gene3D" id="3.30.70.360">
    <property type="match status" value="2"/>
</dbReference>
<keyword evidence="6" id="KW-0862">Zinc</keyword>
<keyword evidence="7 10" id="KW-0224">Dipeptidase</keyword>
<dbReference type="GO" id="GO:0016805">
    <property type="term" value="F:dipeptidase activity"/>
    <property type="evidence" value="ECO:0007669"/>
    <property type="project" value="UniProtKB-KW"/>
</dbReference>
<feature type="domain" description="Peptidase M20 dimerisation" evidence="9">
    <location>
        <begin position="228"/>
        <end position="268"/>
    </location>
</feature>
<dbReference type="Gene3D" id="3.40.630.10">
    <property type="entry name" value="Zn peptidases"/>
    <property type="match status" value="1"/>
</dbReference>
<evidence type="ECO:0000313" key="10">
    <source>
        <dbReference type="EMBL" id="HIY78750.1"/>
    </source>
</evidence>
<protein>
    <submittedName>
        <fullName evidence="10">Sapep family Mn(2+)-dependent dipeptidase</fullName>
        <ecNumber evidence="10">3.4.13.-</ecNumber>
    </submittedName>
</protein>
<accession>A0A9D2CGP5</accession>
<dbReference type="GO" id="GO:0008237">
    <property type="term" value="F:metallopeptidase activity"/>
    <property type="evidence" value="ECO:0007669"/>
    <property type="project" value="UniProtKB-KW"/>
</dbReference>
<dbReference type="InterPro" id="IPR050072">
    <property type="entry name" value="Peptidase_M20A"/>
</dbReference>